<evidence type="ECO:0000313" key="5">
    <source>
        <dbReference type="EMBL" id="CAI2378702.1"/>
    </source>
</evidence>
<name>A0AAD1XTJ8_EUPCR</name>
<evidence type="ECO:0000259" key="4">
    <source>
        <dbReference type="PROSITE" id="PS50166"/>
    </source>
</evidence>
<dbReference type="GO" id="GO:0005829">
    <property type="term" value="C:cytosol"/>
    <property type="evidence" value="ECO:0007669"/>
    <property type="project" value="TreeGrafter"/>
</dbReference>
<dbReference type="InterPro" id="IPR016024">
    <property type="entry name" value="ARM-type_fold"/>
</dbReference>
<comment type="subcellular location">
    <subcellularLocation>
        <location evidence="1">Nucleus</location>
    </subcellularLocation>
</comment>
<proteinExistence type="predicted"/>
<dbReference type="InterPro" id="IPR011989">
    <property type="entry name" value="ARM-like"/>
</dbReference>
<dbReference type="AlphaFoldDB" id="A0AAD1XTJ8"/>
<keyword evidence="6" id="KW-1185">Reference proteome</keyword>
<comment type="caution">
    <text evidence="5">The sequence shown here is derived from an EMBL/GenBank/DDBJ whole genome shotgun (WGS) entry which is preliminary data.</text>
</comment>
<keyword evidence="3" id="KW-0539">Nucleus</keyword>
<dbReference type="Gene3D" id="1.25.10.10">
    <property type="entry name" value="Leucine-rich Repeat Variant"/>
    <property type="match status" value="1"/>
</dbReference>
<dbReference type="GO" id="GO:0031267">
    <property type="term" value="F:small GTPase binding"/>
    <property type="evidence" value="ECO:0007669"/>
    <property type="project" value="InterPro"/>
</dbReference>
<accession>A0AAD1XTJ8</accession>
<evidence type="ECO:0000256" key="1">
    <source>
        <dbReference type="ARBA" id="ARBA00004123"/>
    </source>
</evidence>
<gene>
    <name evidence="5" type="ORF">ECRASSUSDP1_LOCUS20101</name>
</gene>
<dbReference type="GO" id="GO:0005635">
    <property type="term" value="C:nuclear envelope"/>
    <property type="evidence" value="ECO:0007669"/>
    <property type="project" value="TreeGrafter"/>
</dbReference>
<dbReference type="InterPro" id="IPR001494">
    <property type="entry name" value="Importin-beta_N"/>
</dbReference>
<dbReference type="GO" id="GO:0006606">
    <property type="term" value="P:protein import into nucleus"/>
    <property type="evidence" value="ECO:0007669"/>
    <property type="project" value="TreeGrafter"/>
</dbReference>
<dbReference type="Pfam" id="PF03810">
    <property type="entry name" value="IBN_N"/>
    <property type="match status" value="1"/>
</dbReference>
<protein>
    <recommendedName>
        <fullName evidence="4">Importin N-terminal domain-containing protein</fullName>
    </recommendedName>
</protein>
<evidence type="ECO:0000313" key="6">
    <source>
        <dbReference type="Proteomes" id="UP001295684"/>
    </source>
</evidence>
<sequence>MEVYTRKICKSGIEYCNESLAMQLKECITKCLNDPYVFARGSEMFESFLKKKYFLASLLQIACDESNSFNCRQLSIIVLKNHIIDEWVLTTFKDSEKELILHLLISNLGITNDRIRVELSYIISQIVSYDYDNLHPSLIPSLINNCLLGDDQIAVMGSLTTLIQCFNTLGDRFIELVPNLLTDLHTCHQNVKEVKIFEKVFELLYCFFNSCSIFEHTDTEKFDRLLPEEKTCEWLLICKNFSLKPIEFPHGSNYNLVRLALKAQDSLYSDIESRGLDEGYCTIKECIDCLAFYLETFLKETYEVCEDANSDDEGFLAMISQLIELTTTLLKLEETEDDFLNVNQMYTVLLYMNITKEQESLFQDDPNQYISDEDNEYATKDLKSWANDFMNEVIDQHEEKIPIILQAIERLLIRPEETKHSSTNTDSREFIYCEDSVEFRMKCIEAGLYCLGNLPDGIQSNNNCVDSSILTIIDSIVIPYLQNPDEYPEYIQMRALWVLKQKKRIITDPKLKDTVFQVAGHHFLDSNNLAIKLSACEILPHFQSEMNEEQSEALLQEILKILEEANAETVSIPLLYFKEFTKDSSIFKRFINSNIVEGILVLFQKYHIDPFVGDDFCSLLKSWVYQDLSLTSELIVPFIMNSIVKEHESSSKPTTDPNDEVTGTAIFDYSLDMGECILEVSKAVGKLPDKIDYKFFESLSQVLVETNEIFIQTTLLGFYHKLVGALISKIQESHEAIGLIKAVIEKFLDNTKVYERGILHIGELVVTYLSNFTSSPVEDFIAITPMILTRLYTVSSSNILEALLYPFLHMCLTSQEETLSKLEDREIQIFVDNLANYAERGAFRNKNAKNGCLKVILMNIVQRIHQYDKGCNDTHKSNLCSRLTQIREYPPLFAFILMICRMVERQSISDEFDEYDSFCNIGAQQPSDTTFEKQCLEKIRSEISNSQTTIQELKSLIESLVQPKEAELIQKYMFTD</sequence>
<dbReference type="PANTHER" id="PTHR10997">
    <property type="entry name" value="IMPORTIN-7, 8, 11"/>
    <property type="match status" value="1"/>
</dbReference>
<keyword evidence="2" id="KW-0813">Transport</keyword>
<dbReference type="SUPFAM" id="SSF48371">
    <property type="entry name" value="ARM repeat"/>
    <property type="match status" value="1"/>
</dbReference>
<feature type="domain" description="Importin N-terminal" evidence="4">
    <location>
        <begin position="41"/>
        <end position="106"/>
    </location>
</feature>
<reference evidence="5" key="1">
    <citation type="submission" date="2023-07" db="EMBL/GenBank/DDBJ databases">
        <authorList>
            <consortium name="AG Swart"/>
            <person name="Singh M."/>
            <person name="Singh A."/>
            <person name="Seah K."/>
            <person name="Emmerich C."/>
        </authorList>
    </citation>
    <scope>NUCLEOTIDE SEQUENCE</scope>
    <source>
        <strain evidence="5">DP1</strain>
    </source>
</reference>
<organism evidence="5 6">
    <name type="scientific">Euplotes crassus</name>
    <dbReference type="NCBI Taxonomy" id="5936"/>
    <lineage>
        <taxon>Eukaryota</taxon>
        <taxon>Sar</taxon>
        <taxon>Alveolata</taxon>
        <taxon>Ciliophora</taxon>
        <taxon>Intramacronucleata</taxon>
        <taxon>Spirotrichea</taxon>
        <taxon>Hypotrichia</taxon>
        <taxon>Euplotida</taxon>
        <taxon>Euplotidae</taxon>
        <taxon>Moneuplotes</taxon>
    </lineage>
</organism>
<dbReference type="Proteomes" id="UP001295684">
    <property type="component" value="Unassembled WGS sequence"/>
</dbReference>
<dbReference type="PANTHER" id="PTHR10997:SF9">
    <property type="entry name" value="IMPORTIN-9"/>
    <property type="match status" value="1"/>
</dbReference>
<evidence type="ECO:0000256" key="3">
    <source>
        <dbReference type="ARBA" id="ARBA00023242"/>
    </source>
</evidence>
<dbReference type="EMBL" id="CAMPGE010020461">
    <property type="protein sequence ID" value="CAI2378702.1"/>
    <property type="molecule type" value="Genomic_DNA"/>
</dbReference>
<dbReference type="PROSITE" id="PS50166">
    <property type="entry name" value="IMPORTIN_B_NT"/>
    <property type="match status" value="1"/>
</dbReference>
<evidence type="ECO:0000256" key="2">
    <source>
        <dbReference type="ARBA" id="ARBA00022448"/>
    </source>
</evidence>